<protein>
    <submittedName>
        <fullName evidence="1">Uncharacterized protein</fullName>
    </submittedName>
</protein>
<reference evidence="2" key="1">
    <citation type="journal article" date="2022" name="Mol. Ecol. Resour.">
        <title>The genomes of chicory, endive, great burdock and yacon provide insights into Asteraceae palaeo-polyploidization history and plant inulin production.</title>
        <authorList>
            <person name="Fan W."/>
            <person name="Wang S."/>
            <person name="Wang H."/>
            <person name="Wang A."/>
            <person name="Jiang F."/>
            <person name="Liu H."/>
            <person name="Zhao H."/>
            <person name="Xu D."/>
            <person name="Zhang Y."/>
        </authorList>
    </citation>
    <scope>NUCLEOTIDE SEQUENCE [LARGE SCALE GENOMIC DNA]</scope>
    <source>
        <strain evidence="2">cv. Yunnan</strain>
    </source>
</reference>
<dbReference type="Proteomes" id="UP001056120">
    <property type="component" value="Linkage Group LG24"/>
</dbReference>
<name>A0ACB9ATA7_9ASTR</name>
<reference evidence="1 2" key="2">
    <citation type="journal article" date="2022" name="Mol. Ecol. Resour.">
        <title>The genomes of chicory, endive, great burdock and yacon provide insights into Asteraceae paleo-polyploidization history and plant inulin production.</title>
        <authorList>
            <person name="Fan W."/>
            <person name="Wang S."/>
            <person name="Wang H."/>
            <person name="Wang A."/>
            <person name="Jiang F."/>
            <person name="Liu H."/>
            <person name="Zhao H."/>
            <person name="Xu D."/>
            <person name="Zhang Y."/>
        </authorList>
    </citation>
    <scope>NUCLEOTIDE SEQUENCE [LARGE SCALE GENOMIC DNA]</scope>
    <source>
        <strain evidence="2">cv. Yunnan</strain>
        <tissue evidence="1">Leaves</tissue>
    </source>
</reference>
<keyword evidence="2" id="KW-1185">Reference proteome</keyword>
<organism evidence="1 2">
    <name type="scientific">Smallanthus sonchifolius</name>
    <dbReference type="NCBI Taxonomy" id="185202"/>
    <lineage>
        <taxon>Eukaryota</taxon>
        <taxon>Viridiplantae</taxon>
        <taxon>Streptophyta</taxon>
        <taxon>Embryophyta</taxon>
        <taxon>Tracheophyta</taxon>
        <taxon>Spermatophyta</taxon>
        <taxon>Magnoliopsida</taxon>
        <taxon>eudicotyledons</taxon>
        <taxon>Gunneridae</taxon>
        <taxon>Pentapetalae</taxon>
        <taxon>asterids</taxon>
        <taxon>campanulids</taxon>
        <taxon>Asterales</taxon>
        <taxon>Asteraceae</taxon>
        <taxon>Asteroideae</taxon>
        <taxon>Heliantheae alliance</taxon>
        <taxon>Millerieae</taxon>
        <taxon>Smallanthus</taxon>
    </lineage>
</organism>
<gene>
    <name evidence="1" type="ORF">L1987_71528</name>
</gene>
<dbReference type="EMBL" id="CM042041">
    <property type="protein sequence ID" value="KAI3712958.1"/>
    <property type="molecule type" value="Genomic_DNA"/>
</dbReference>
<proteinExistence type="predicted"/>
<sequence>MGNNLAVASGGKKKAKVMKIDGEIFKLQTPVKVFEVINNYPGHVLLESNTFKRFGIRANPLGPDEDLEAGKIYFLVELPKMPEMNEKREVIPAVRVDGSGSVQVKVRLPKADVDKLIGESRDEVELTERIVDFCVKKKAGKDGRRLGKEGLMGD</sequence>
<evidence type="ECO:0000313" key="2">
    <source>
        <dbReference type="Proteomes" id="UP001056120"/>
    </source>
</evidence>
<accession>A0ACB9ATA7</accession>
<comment type="caution">
    <text evidence="1">The sequence shown here is derived from an EMBL/GenBank/DDBJ whole genome shotgun (WGS) entry which is preliminary data.</text>
</comment>
<evidence type="ECO:0000313" key="1">
    <source>
        <dbReference type="EMBL" id="KAI3712958.1"/>
    </source>
</evidence>